<feature type="transmembrane region" description="Helical" evidence="10">
    <location>
        <begin position="448"/>
        <end position="468"/>
    </location>
</feature>
<dbReference type="EMBL" id="JZEX01000011">
    <property type="protein sequence ID" value="KKB13744.1"/>
    <property type="molecule type" value="Genomic_DNA"/>
</dbReference>
<evidence type="ECO:0000256" key="11">
    <source>
        <dbReference type="PIRNR" id="PIRNR002869"/>
    </source>
</evidence>
<sequence>MRDWSLYRNFLSVGGLTLLSRIAGFVRDALMAAVLGTGPAADAFVAAFRFPNLFRRLFAEGAFNTAFVPMFSGALEERGREEARAFAARLMAWLVAVLVVITILAEIFMPWVLVPFVPGFVGDPEKYELTVLLTRILFPYLAFMSLMAAYAAILNSLGRFFAAAFAPVILNIANIAALVPLFLLAVEDLAAAAVWMAVATIVGGVAQVLTVWWALKRTGMVPRFTLPRFDPEVRRFWMLAVPAVLTGGITQINIFIGTIIASNSASAMSYLYYADRLYQLPLGIIGIAIGTVLLPELARHLAGGRERQARDTQAQSLLVSMLLSMPAATALAALSVPIVRVLFERGEFGAVSTLETANALVAFAVGLPAFVLIRVLQPGFFARQDTRTPTVFAAISAAINIGLSLALFPAFQHVGIAAATSASAWANAILLAAFLARRGHFSLTRAEWLRHAGIIAISLVMAAALAILGQRAQGIFAAGAPLLRQVAALGVLVAFGLIVYFTLVHITRVQPLGLLLRRLRRGG</sequence>
<dbReference type="GO" id="GO:0005886">
    <property type="term" value="C:plasma membrane"/>
    <property type="evidence" value="ECO:0007669"/>
    <property type="project" value="UniProtKB-SubCell"/>
</dbReference>
<dbReference type="STRING" id="443610.VE25_00485"/>
<comment type="pathway">
    <text evidence="10">Cell wall biogenesis; peptidoglycan biosynthesis.</text>
</comment>
<dbReference type="AlphaFoldDB" id="A0A0F5FY09"/>
<dbReference type="NCBIfam" id="TIGR01695">
    <property type="entry name" value="murJ_mviN"/>
    <property type="match status" value="1"/>
</dbReference>
<keyword evidence="4 10" id="KW-0133">Cell shape</keyword>
<keyword evidence="13" id="KW-1185">Reference proteome</keyword>
<evidence type="ECO:0000256" key="5">
    <source>
        <dbReference type="ARBA" id="ARBA00022984"/>
    </source>
</evidence>
<feature type="transmembrane region" description="Helical" evidence="10">
    <location>
        <begin position="90"/>
        <end position="112"/>
    </location>
</feature>
<evidence type="ECO:0000256" key="1">
    <source>
        <dbReference type="ARBA" id="ARBA00004651"/>
    </source>
</evidence>
<evidence type="ECO:0000256" key="6">
    <source>
        <dbReference type="ARBA" id="ARBA00022989"/>
    </source>
</evidence>
<feature type="transmembrane region" description="Helical" evidence="10">
    <location>
        <begin position="192"/>
        <end position="215"/>
    </location>
</feature>
<dbReference type="PANTHER" id="PTHR47019">
    <property type="entry name" value="LIPID II FLIPPASE MURJ"/>
    <property type="match status" value="1"/>
</dbReference>
<keyword evidence="2 10" id="KW-1003">Cell membrane</keyword>
<evidence type="ECO:0000256" key="3">
    <source>
        <dbReference type="ARBA" id="ARBA00022692"/>
    </source>
</evidence>
<evidence type="ECO:0000313" key="13">
    <source>
        <dbReference type="Proteomes" id="UP000033632"/>
    </source>
</evidence>
<comment type="caution">
    <text evidence="12">The sequence shown here is derived from an EMBL/GenBank/DDBJ whole genome shotgun (WGS) entry which is preliminary data.</text>
</comment>
<dbReference type="PRINTS" id="PR01806">
    <property type="entry name" value="VIRFACTRMVIN"/>
</dbReference>
<organism evidence="12 13">
    <name type="scientific">Devosia geojensis</name>
    <dbReference type="NCBI Taxonomy" id="443610"/>
    <lineage>
        <taxon>Bacteria</taxon>
        <taxon>Pseudomonadati</taxon>
        <taxon>Pseudomonadota</taxon>
        <taxon>Alphaproteobacteria</taxon>
        <taxon>Hyphomicrobiales</taxon>
        <taxon>Devosiaceae</taxon>
        <taxon>Devosia</taxon>
    </lineage>
</organism>
<accession>A0A0F5FY09</accession>
<keyword evidence="7 10" id="KW-0472">Membrane</keyword>
<protein>
    <recommendedName>
        <fullName evidence="10">Probable lipid II flippase MurJ</fullName>
    </recommendedName>
</protein>
<dbReference type="UniPathway" id="UPA00219"/>
<proteinExistence type="inferred from homology"/>
<evidence type="ECO:0000256" key="2">
    <source>
        <dbReference type="ARBA" id="ARBA00022475"/>
    </source>
</evidence>
<gene>
    <name evidence="10" type="primary">murJ</name>
    <name evidence="12" type="ORF">VE25_00485</name>
</gene>
<evidence type="ECO:0000313" key="12">
    <source>
        <dbReference type="EMBL" id="KKB13744.1"/>
    </source>
</evidence>
<evidence type="ECO:0000256" key="7">
    <source>
        <dbReference type="ARBA" id="ARBA00023136"/>
    </source>
</evidence>
<feature type="transmembrane region" description="Helical" evidence="10">
    <location>
        <begin position="280"/>
        <end position="297"/>
    </location>
</feature>
<keyword evidence="10" id="KW-0997">Cell inner membrane</keyword>
<dbReference type="GO" id="GO:0034204">
    <property type="term" value="P:lipid translocation"/>
    <property type="evidence" value="ECO:0007669"/>
    <property type="project" value="TreeGrafter"/>
</dbReference>
<feature type="transmembrane region" description="Helical" evidence="10">
    <location>
        <begin position="160"/>
        <end position="186"/>
    </location>
</feature>
<feature type="transmembrane region" description="Helical" evidence="10">
    <location>
        <begin position="317"/>
        <end position="339"/>
    </location>
</feature>
<keyword evidence="3 10" id="KW-0812">Transmembrane</keyword>
<dbReference type="GO" id="GO:0008360">
    <property type="term" value="P:regulation of cell shape"/>
    <property type="evidence" value="ECO:0007669"/>
    <property type="project" value="UniProtKB-UniRule"/>
</dbReference>
<dbReference type="PANTHER" id="PTHR47019:SF1">
    <property type="entry name" value="LIPID II FLIPPASE MURJ"/>
    <property type="match status" value="1"/>
</dbReference>
<comment type="subcellular location">
    <subcellularLocation>
        <location evidence="10">Cell inner membrane</location>
        <topology evidence="10">Multi-pass membrane protein</topology>
    </subcellularLocation>
    <subcellularLocation>
        <location evidence="1">Cell membrane</location>
        <topology evidence="1">Multi-pass membrane protein</topology>
    </subcellularLocation>
</comment>
<evidence type="ECO:0000256" key="4">
    <source>
        <dbReference type="ARBA" id="ARBA00022960"/>
    </source>
</evidence>
<feature type="transmembrane region" description="Helical" evidence="10">
    <location>
        <begin position="132"/>
        <end position="153"/>
    </location>
</feature>
<dbReference type="HAMAP" id="MF_02078">
    <property type="entry name" value="MurJ_MviN"/>
    <property type="match status" value="1"/>
</dbReference>
<dbReference type="InterPro" id="IPR051050">
    <property type="entry name" value="Lipid_II_flippase_MurJ/MviN"/>
</dbReference>
<reference evidence="12 13" key="1">
    <citation type="submission" date="2015-03" db="EMBL/GenBank/DDBJ databases">
        <authorList>
            <person name="Hassan Y.I."/>
            <person name="Lepp D."/>
            <person name="Li X.-Z."/>
            <person name="Zhou T."/>
        </authorList>
    </citation>
    <scope>NUCLEOTIDE SEQUENCE [LARGE SCALE GENOMIC DNA]</scope>
    <source>
        <strain evidence="12 13">BD-c194</strain>
    </source>
</reference>
<keyword evidence="10 11" id="KW-0813">Transport</keyword>
<dbReference type="GO" id="GO:0015648">
    <property type="term" value="F:lipid-linked peptidoglycan transporter activity"/>
    <property type="evidence" value="ECO:0007669"/>
    <property type="project" value="UniProtKB-UniRule"/>
</dbReference>
<name>A0A0F5FY09_9HYPH</name>
<evidence type="ECO:0000256" key="8">
    <source>
        <dbReference type="ARBA" id="ARBA00060041"/>
    </source>
</evidence>
<evidence type="ECO:0000256" key="9">
    <source>
        <dbReference type="ARBA" id="ARBA00061532"/>
    </source>
</evidence>
<keyword evidence="5 10" id="KW-0573">Peptidoglycan synthesis</keyword>
<dbReference type="GO" id="GO:0071555">
    <property type="term" value="P:cell wall organization"/>
    <property type="evidence" value="ECO:0007669"/>
    <property type="project" value="UniProtKB-UniRule"/>
</dbReference>
<comment type="similarity">
    <text evidence="9 10 11">Belongs to the MurJ/MviN family.</text>
</comment>
<dbReference type="Pfam" id="PF03023">
    <property type="entry name" value="MurJ"/>
    <property type="match status" value="1"/>
</dbReference>
<dbReference type="PATRIC" id="fig|443610.3.peg.703"/>
<dbReference type="InterPro" id="IPR004268">
    <property type="entry name" value="MurJ"/>
</dbReference>
<feature type="transmembrane region" description="Helical" evidence="10">
    <location>
        <begin position="236"/>
        <end position="260"/>
    </location>
</feature>
<dbReference type="GO" id="GO:0009252">
    <property type="term" value="P:peptidoglycan biosynthetic process"/>
    <property type="evidence" value="ECO:0007669"/>
    <property type="project" value="UniProtKB-UniRule"/>
</dbReference>
<dbReference type="PIRSF" id="PIRSF002869">
    <property type="entry name" value="MviN"/>
    <property type="match status" value="1"/>
</dbReference>
<feature type="transmembrane region" description="Helical" evidence="10">
    <location>
        <begin position="359"/>
        <end position="376"/>
    </location>
</feature>
<feature type="transmembrane region" description="Helical" evidence="10">
    <location>
        <begin position="388"/>
        <end position="408"/>
    </location>
</feature>
<keyword evidence="6 10" id="KW-1133">Transmembrane helix</keyword>
<feature type="transmembrane region" description="Helical" evidence="10">
    <location>
        <begin position="414"/>
        <end position="436"/>
    </location>
</feature>
<keyword evidence="10 11" id="KW-0961">Cell wall biogenesis/degradation</keyword>
<dbReference type="Proteomes" id="UP000033632">
    <property type="component" value="Unassembled WGS sequence"/>
</dbReference>
<evidence type="ECO:0000256" key="10">
    <source>
        <dbReference type="HAMAP-Rule" id="MF_02078"/>
    </source>
</evidence>
<feature type="transmembrane region" description="Helical" evidence="10">
    <location>
        <begin position="488"/>
        <end position="507"/>
    </location>
</feature>
<comment type="function">
    <text evidence="8 10 11">Involved in peptidoglycan biosynthesis. Transports lipid-linked peptidoglycan precursors from the inner to the outer leaflet of the cytoplasmic membrane.</text>
</comment>
<dbReference type="CDD" id="cd13123">
    <property type="entry name" value="MATE_MurJ_like"/>
    <property type="match status" value="1"/>
</dbReference>